<organism evidence="2 3">
    <name type="scientific">Brevibacillus nitrificans</name>
    <dbReference type="NCBI Taxonomy" id="651560"/>
    <lineage>
        <taxon>Bacteria</taxon>
        <taxon>Bacillati</taxon>
        <taxon>Bacillota</taxon>
        <taxon>Bacilli</taxon>
        <taxon>Bacillales</taxon>
        <taxon>Paenibacillaceae</taxon>
        <taxon>Brevibacillus</taxon>
    </lineage>
</organism>
<dbReference type="GO" id="GO:0003676">
    <property type="term" value="F:nucleic acid binding"/>
    <property type="evidence" value="ECO:0007669"/>
    <property type="project" value="InterPro"/>
</dbReference>
<dbReference type="Pfam" id="PF09299">
    <property type="entry name" value="Mu-transpos_C"/>
    <property type="match status" value="1"/>
</dbReference>
<evidence type="ECO:0000259" key="1">
    <source>
        <dbReference type="PROSITE" id="PS50994"/>
    </source>
</evidence>
<keyword evidence="3" id="KW-1185">Reference proteome</keyword>
<name>A0A3M8D3T6_9BACL</name>
<dbReference type="GO" id="GO:0015074">
    <property type="term" value="P:DNA integration"/>
    <property type="evidence" value="ECO:0007669"/>
    <property type="project" value="InterPro"/>
</dbReference>
<accession>A0A3M8D3T6</accession>
<dbReference type="EMBL" id="RHHU01000013">
    <property type="protein sequence ID" value="RNB82117.1"/>
    <property type="molecule type" value="Genomic_DNA"/>
</dbReference>
<proteinExistence type="predicted"/>
<sequence>MATIVVNSVIEWIVKDCEKTLLERVLWIDNCRENAVTISLTDRSALPVWRTIDELENSLRQGEAIKRTIDPFLNSIREEDIKSRDREKRDKAWKVIEQLVKAEPDIYIKEKRGLVTLVATEFGVPKRDVYTWLRRFWMGGKVKNALLPHYHRCGAPGKDREITTSGKKLGRPRKATQINHEHKGINIDDDLKQIFRVSIQLYYDSKKKRPLTLAYEEMIRNHFVKGSRIVNGVVSGAIPPISELPSLGQFKYWFAKERDLKKSLIAREGERGFNLRHRAILGDSTSMSFGPGSIYQIDATIADVYLVSRYESMPIIGRPVIYTVIDVFSRMIVGLYVGLEGPSWIGAMMALANAASDKVAYCEQYGIDISEEEWPCHYLPERILADRGEMISSHADYLSNALDITITNTPPYRADFKGIVEQSFRLSNLRSIRWLPGAVTERFRERGEKDHRLDATLDLHQFTKVMINTVLYHNNSHFIRWYSRDEFMIADQVERVPTHLWNWGIHKRSGHLREISPDKLKLNLMPRDEGVVTERGLRFKGMHYSCERALREQWFERARASGNWKVPISYDPRNVDVIYYRSSDQLLVEPCELLERESRYKGKQLEEVRDLLELEKIEASVFETKELQAKVDYLSFNEAIIAEALEMKKNSSPKTISDKERVKNIKENHRKEKAKRREDDKWDLRPLNDSEMLTNTQSVIEIPMLSQENDIEKELVGGKTKHRTMLEMLKSQRKEGS</sequence>
<evidence type="ECO:0000313" key="2">
    <source>
        <dbReference type="EMBL" id="RNB82117.1"/>
    </source>
</evidence>
<reference evidence="2 3" key="1">
    <citation type="submission" date="2018-10" db="EMBL/GenBank/DDBJ databases">
        <title>Phylogenomics of Brevibacillus.</title>
        <authorList>
            <person name="Dunlap C."/>
        </authorList>
    </citation>
    <scope>NUCLEOTIDE SEQUENCE [LARGE SCALE GENOMIC DNA]</scope>
    <source>
        <strain evidence="2 3">JCM 15774</strain>
    </source>
</reference>
<dbReference type="Gene3D" id="3.30.420.10">
    <property type="entry name" value="Ribonuclease H-like superfamily/Ribonuclease H"/>
    <property type="match status" value="1"/>
</dbReference>
<gene>
    <name evidence="2" type="ORF">EDM59_21145</name>
</gene>
<dbReference type="PROSITE" id="PS50994">
    <property type="entry name" value="INTEGRASE"/>
    <property type="match status" value="1"/>
</dbReference>
<evidence type="ECO:0000313" key="3">
    <source>
        <dbReference type="Proteomes" id="UP000269573"/>
    </source>
</evidence>
<dbReference type="Proteomes" id="UP000269573">
    <property type="component" value="Unassembled WGS sequence"/>
</dbReference>
<dbReference type="InterPro" id="IPR001584">
    <property type="entry name" value="Integrase_cat-core"/>
</dbReference>
<protein>
    <recommendedName>
        <fullName evidence="1">Integrase catalytic domain-containing protein</fullName>
    </recommendedName>
</protein>
<dbReference type="InterPro" id="IPR036397">
    <property type="entry name" value="RNaseH_sf"/>
</dbReference>
<comment type="caution">
    <text evidence="2">The sequence shown here is derived from an EMBL/GenBank/DDBJ whole genome shotgun (WGS) entry which is preliminary data.</text>
</comment>
<dbReference type="InterPro" id="IPR015378">
    <property type="entry name" value="Transposase-like_Mu_C"/>
</dbReference>
<dbReference type="RefSeq" id="WP_122925437.1">
    <property type="nucleotide sequence ID" value="NZ_RHHU01000013.1"/>
</dbReference>
<dbReference type="SUPFAM" id="SSF53098">
    <property type="entry name" value="Ribonuclease H-like"/>
    <property type="match status" value="1"/>
</dbReference>
<feature type="domain" description="Integrase catalytic" evidence="1">
    <location>
        <begin position="287"/>
        <end position="426"/>
    </location>
</feature>
<dbReference type="AlphaFoldDB" id="A0A3M8D3T6"/>
<dbReference type="InterPro" id="IPR012337">
    <property type="entry name" value="RNaseH-like_sf"/>
</dbReference>